<reference evidence="2" key="1">
    <citation type="journal article" date="2019" name="Int. J. Syst. Evol. Microbiol.">
        <title>The Global Catalogue of Microorganisms (GCM) 10K type strain sequencing project: providing services to taxonomists for standard genome sequencing and annotation.</title>
        <authorList>
            <consortium name="The Broad Institute Genomics Platform"/>
            <consortium name="The Broad Institute Genome Sequencing Center for Infectious Disease"/>
            <person name="Wu L."/>
            <person name="Ma J."/>
        </authorList>
    </citation>
    <scope>NUCLEOTIDE SEQUENCE [LARGE SCALE GENOMIC DNA]</scope>
    <source>
        <strain evidence="2">CCUG 57113</strain>
    </source>
</reference>
<name>A0ABW0LT62_9BACL</name>
<evidence type="ECO:0000313" key="2">
    <source>
        <dbReference type="Proteomes" id="UP001596105"/>
    </source>
</evidence>
<dbReference type="EMBL" id="JBHSMH010000023">
    <property type="protein sequence ID" value="MFC5468999.1"/>
    <property type="molecule type" value="Genomic_DNA"/>
</dbReference>
<keyword evidence="2" id="KW-1185">Reference proteome</keyword>
<comment type="caution">
    <text evidence="1">The sequence shown here is derived from an EMBL/GenBank/DDBJ whole genome shotgun (WGS) entry which is preliminary data.</text>
</comment>
<sequence length="349" mass="41337">MAARKLLPIAEPDIASYGHFAFFLSVLYTDADAMRWVYSNFVQLLMRGSDSDMMVDYYTSNPDDHHLVPSLAGSPRLARKMIQRYFPRFADFVRNSIEDGYYVTTFADDFYIPGTVGYQNRSNPHSIFIYGFDDENRTFHASAFLSNQRYGGTTVCYDDLEKAFHGFEPPDEYHYTAYTHLYKLNERRKSVCDFNVPWLMEQLEDYRLAKPSNRVQELYEVSSSPPLAWGMDIYDFLLLQIERHAAREIYLDHRPFYVLWEHKRMMNRRFAYMERQGYYVVSPEAAEGYRSVERSALLNRNLMLKYWMTLDNRYLEQLAERLIPLKAEEALVIERLLDEYATSLRTKEE</sequence>
<proteinExistence type="predicted"/>
<accession>A0ABW0LT62</accession>
<gene>
    <name evidence="1" type="ORF">ACFPPD_09715</name>
</gene>
<dbReference type="Proteomes" id="UP001596105">
    <property type="component" value="Unassembled WGS sequence"/>
</dbReference>
<dbReference type="RefSeq" id="WP_209749166.1">
    <property type="nucleotide sequence ID" value="NZ_JBHSMH010000023.1"/>
</dbReference>
<evidence type="ECO:0000313" key="1">
    <source>
        <dbReference type="EMBL" id="MFC5468999.1"/>
    </source>
</evidence>
<organism evidence="1 2">
    <name type="scientific">Cohnella suwonensis</name>
    <dbReference type="NCBI Taxonomy" id="696072"/>
    <lineage>
        <taxon>Bacteria</taxon>
        <taxon>Bacillati</taxon>
        <taxon>Bacillota</taxon>
        <taxon>Bacilli</taxon>
        <taxon>Bacillales</taxon>
        <taxon>Paenibacillaceae</taxon>
        <taxon>Cohnella</taxon>
    </lineage>
</organism>
<protein>
    <submittedName>
        <fullName evidence="1">Uncharacterized protein</fullName>
    </submittedName>
</protein>